<dbReference type="InterPro" id="IPR011098">
    <property type="entry name" value="G5_dom"/>
</dbReference>
<proteinExistence type="predicted"/>
<dbReference type="PROSITE" id="PS51109">
    <property type="entry name" value="G5"/>
    <property type="match status" value="1"/>
</dbReference>
<gene>
    <name evidence="4" type="ordered locus">Clos_0912</name>
</gene>
<dbReference type="InterPro" id="IPR022029">
    <property type="entry name" value="YoaR-like_PG-bd"/>
</dbReference>
<organism evidence="4 5">
    <name type="scientific">Alkaliphilus oremlandii (strain OhILAs)</name>
    <name type="common">Clostridium oremlandii (strain OhILAs)</name>
    <dbReference type="NCBI Taxonomy" id="350688"/>
    <lineage>
        <taxon>Bacteria</taxon>
        <taxon>Bacillati</taxon>
        <taxon>Bacillota</taxon>
        <taxon>Clostridia</taxon>
        <taxon>Peptostreptococcales</taxon>
        <taxon>Natronincolaceae</taxon>
        <taxon>Alkaliphilus</taxon>
    </lineage>
</organism>
<dbReference type="Pfam" id="PF07501">
    <property type="entry name" value="G5"/>
    <property type="match status" value="1"/>
</dbReference>
<dbReference type="PANTHER" id="PTHR35788:SF1">
    <property type="entry name" value="EXPORTED PROTEIN"/>
    <property type="match status" value="1"/>
</dbReference>
<dbReference type="EMBL" id="CP000853">
    <property type="protein sequence ID" value="ABW18459.1"/>
    <property type="molecule type" value="Genomic_DNA"/>
</dbReference>
<dbReference type="AlphaFoldDB" id="A8MEY0"/>
<dbReference type="Proteomes" id="UP000000269">
    <property type="component" value="Chromosome"/>
</dbReference>
<dbReference type="HOGENOM" id="CLU_011572_2_1_9"/>
<dbReference type="Pfam" id="PF12229">
    <property type="entry name" value="PG_binding_4"/>
    <property type="match status" value="1"/>
</dbReference>
<evidence type="ECO:0000256" key="1">
    <source>
        <dbReference type="ARBA" id="ARBA00022729"/>
    </source>
</evidence>
<evidence type="ECO:0000313" key="5">
    <source>
        <dbReference type="Proteomes" id="UP000000269"/>
    </source>
</evidence>
<dbReference type="Pfam" id="PF04294">
    <property type="entry name" value="VanW"/>
    <property type="match status" value="1"/>
</dbReference>
<keyword evidence="5" id="KW-1185">Reference proteome</keyword>
<evidence type="ECO:0000313" key="4">
    <source>
        <dbReference type="EMBL" id="ABW18459.1"/>
    </source>
</evidence>
<evidence type="ECO:0000256" key="2">
    <source>
        <dbReference type="SAM" id="Phobius"/>
    </source>
</evidence>
<keyword evidence="1" id="KW-0732">Signal</keyword>
<accession>A8MEY0</accession>
<dbReference type="Gene3D" id="2.20.230.10">
    <property type="entry name" value="Resuscitation-promoting factor rpfb"/>
    <property type="match status" value="1"/>
</dbReference>
<keyword evidence="2" id="KW-0812">Transmembrane</keyword>
<reference evidence="5" key="1">
    <citation type="submission" date="2007-10" db="EMBL/GenBank/DDBJ databases">
        <title>Complete genome of Alkaliphilus oremlandii OhILAs.</title>
        <authorList>
            <person name="Copeland A."/>
            <person name="Lucas S."/>
            <person name="Lapidus A."/>
            <person name="Barry K."/>
            <person name="Detter J.C."/>
            <person name="Glavina del Rio T."/>
            <person name="Hammon N."/>
            <person name="Israni S."/>
            <person name="Dalin E."/>
            <person name="Tice H."/>
            <person name="Pitluck S."/>
            <person name="Chain P."/>
            <person name="Malfatti S."/>
            <person name="Shin M."/>
            <person name="Vergez L."/>
            <person name="Schmutz J."/>
            <person name="Larimer F."/>
            <person name="Land M."/>
            <person name="Hauser L."/>
            <person name="Kyrpides N."/>
            <person name="Mikhailova N."/>
            <person name="Stolz J.F."/>
            <person name="Dawson A."/>
            <person name="Fisher E."/>
            <person name="Crable B."/>
            <person name="Perera E."/>
            <person name="Lisak J."/>
            <person name="Ranganathan M."/>
            <person name="Basu P."/>
            <person name="Richardson P."/>
        </authorList>
    </citation>
    <scope>NUCLEOTIDE SEQUENCE [LARGE SCALE GENOMIC DNA]</scope>
    <source>
        <strain evidence="5">OhILAs</strain>
    </source>
</reference>
<sequence>MKFSTQRIQWNKKKIWIIGIIFLLVVASSIGVATWIFSDTAIFSNIFIEDVDVGGLSPKEASAKMRDALKERIDSLSIDIQYEDKNWTVPYDDLGVYYMLEDYIDKAYGIGRSGNYLERIKKVIALRKKPEVIELGPYFDRIKMDAIVDDIGNTLDRDAKDARMERKNGSFILHKEEPGIAVEKEALKEHIVRAIKENQNLPIQVPVQYIDPLIKEEDLKMIGPLIGQFSTAFNLEQTGRVENIKLAAQSIDGTVLMPGEEFSFNESTGPRSVEEGYQEALVIVNGEFVPGVGGGICQVSTTLYQAVVRSGIEITARRNHGLPVGYVPMGHDATVAYGYIDFKFKNNKNHPIYIESYVKDNKIYVKLYGKEAEDILIDLISETVEVIEPKMEIKKDPNMYVGERKISKASKKGYRVFTYKIYLQNGKEIKRELITKDYYPPRNGVMIEGTKQE</sequence>
<dbReference type="OrthoDB" id="9797191at2"/>
<name>A8MEY0_ALKOO</name>
<dbReference type="KEGG" id="aoe:Clos_0912"/>
<dbReference type="PANTHER" id="PTHR35788">
    <property type="entry name" value="EXPORTED PROTEIN-RELATED"/>
    <property type="match status" value="1"/>
</dbReference>
<dbReference type="RefSeq" id="WP_012158771.1">
    <property type="nucleotide sequence ID" value="NC_009922.1"/>
</dbReference>
<feature type="domain" description="G5" evidence="3">
    <location>
        <begin position="372"/>
        <end position="452"/>
    </location>
</feature>
<dbReference type="eggNOG" id="COG2720">
    <property type="taxonomic scope" value="Bacteria"/>
</dbReference>
<protein>
    <submittedName>
        <fullName evidence="4">VanW family protein</fullName>
    </submittedName>
</protein>
<dbReference type="STRING" id="350688.Clos_0912"/>
<keyword evidence="2" id="KW-0472">Membrane</keyword>
<dbReference type="SMART" id="SM01208">
    <property type="entry name" value="G5"/>
    <property type="match status" value="1"/>
</dbReference>
<dbReference type="InterPro" id="IPR007391">
    <property type="entry name" value="Vancomycin_resist_VanW"/>
</dbReference>
<evidence type="ECO:0000259" key="3">
    <source>
        <dbReference type="PROSITE" id="PS51109"/>
    </source>
</evidence>
<dbReference type="InterPro" id="IPR052913">
    <property type="entry name" value="Glycopeptide_resist_protein"/>
</dbReference>
<keyword evidence="2" id="KW-1133">Transmembrane helix</keyword>
<feature type="transmembrane region" description="Helical" evidence="2">
    <location>
        <begin position="15"/>
        <end position="37"/>
    </location>
</feature>